<keyword evidence="6" id="KW-0560">Oxidoreductase</keyword>
<gene>
    <name evidence="14" type="primary">LOC102802639</name>
</gene>
<keyword evidence="9" id="KW-0496">Mitochondrion</keyword>
<dbReference type="InterPro" id="IPR013328">
    <property type="entry name" value="6PGD_dom2"/>
</dbReference>
<dbReference type="InterPro" id="IPR006176">
    <property type="entry name" value="3-OHacyl-CoA_DH_NAD-bd"/>
</dbReference>
<keyword evidence="5" id="KW-0276">Fatty acid metabolism</keyword>
<dbReference type="PANTHER" id="PTHR43561">
    <property type="match status" value="1"/>
</dbReference>
<dbReference type="RefSeq" id="XP_006811439.1">
    <property type="nucleotide sequence ID" value="XM_006811376.1"/>
</dbReference>
<dbReference type="EC" id="1.1.1.35" evidence="4"/>
<evidence type="ECO:0000256" key="7">
    <source>
        <dbReference type="ARBA" id="ARBA00023027"/>
    </source>
</evidence>
<evidence type="ECO:0000259" key="11">
    <source>
        <dbReference type="Pfam" id="PF00725"/>
    </source>
</evidence>
<comment type="pathway">
    <text evidence="2">Lipid metabolism; fatty acid beta-oxidation.</text>
</comment>
<dbReference type="Gene3D" id="1.10.1040.10">
    <property type="entry name" value="N-(1-d-carboxylethyl)-l-norvaline Dehydrogenase, domain 2"/>
    <property type="match status" value="1"/>
</dbReference>
<dbReference type="Proteomes" id="UP000694865">
    <property type="component" value="Unplaced"/>
</dbReference>
<dbReference type="Gene3D" id="3.40.50.720">
    <property type="entry name" value="NAD(P)-binding Rossmann-like Domain"/>
    <property type="match status" value="1"/>
</dbReference>
<dbReference type="InterPro" id="IPR036291">
    <property type="entry name" value="NAD(P)-bd_dom_sf"/>
</dbReference>
<comment type="similarity">
    <text evidence="3">Belongs to the 3-hydroxyacyl-CoA dehydrogenase family.</text>
</comment>
<comment type="catalytic activity">
    <reaction evidence="10">
        <text>a (3S)-3-hydroxyacyl-CoA + NAD(+) = a 3-oxoacyl-CoA + NADH + H(+)</text>
        <dbReference type="Rhea" id="RHEA:22432"/>
        <dbReference type="ChEBI" id="CHEBI:15378"/>
        <dbReference type="ChEBI" id="CHEBI:57318"/>
        <dbReference type="ChEBI" id="CHEBI:57540"/>
        <dbReference type="ChEBI" id="CHEBI:57945"/>
        <dbReference type="ChEBI" id="CHEBI:90726"/>
        <dbReference type="EC" id="1.1.1.35"/>
    </reaction>
</comment>
<evidence type="ECO:0000256" key="9">
    <source>
        <dbReference type="ARBA" id="ARBA00023128"/>
    </source>
</evidence>
<evidence type="ECO:0000256" key="1">
    <source>
        <dbReference type="ARBA" id="ARBA00004305"/>
    </source>
</evidence>
<evidence type="ECO:0000256" key="4">
    <source>
        <dbReference type="ARBA" id="ARBA00013000"/>
    </source>
</evidence>
<evidence type="ECO:0000256" key="2">
    <source>
        <dbReference type="ARBA" id="ARBA00005005"/>
    </source>
</evidence>
<evidence type="ECO:0000256" key="5">
    <source>
        <dbReference type="ARBA" id="ARBA00022832"/>
    </source>
</evidence>
<dbReference type="InterPro" id="IPR052242">
    <property type="entry name" value="Mito_3-hydroxyacyl-CoA_DH"/>
</dbReference>
<dbReference type="Pfam" id="PF02737">
    <property type="entry name" value="3HCDH_N"/>
    <property type="match status" value="1"/>
</dbReference>
<dbReference type="InterPro" id="IPR006108">
    <property type="entry name" value="3HC_DH_C"/>
</dbReference>
<protein>
    <recommendedName>
        <fullName evidence="4">3-hydroxyacyl-CoA dehydrogenase</fullName>
        <ecNumber evidence="4">1.1.1.35</ecNumber>
    </recommendedName>
</protein>
<evidence type="ECO:0000256" key="6">
    <source>
        <dbReference type="ARBA" id="ARBA00023002"/>
    </source>
</evidence>
<evidence type="ECO:0000256" key="8">
    <source>
        <dbReference type="ARBA" id="ARBA00023098"/>
    </source>
</evidence>
<feature type="domain" description="3-hydroxyacyl-CoA dehydrogenase C-terminal" evidence="11">
    <location>
        <begin position="169"/>
        <end position="266"/>
    </location>
</feature>
<name>A0ABM0LUJ8_SACKO</name>
<evidence type="ECO:0000313" key="13">
    <source>
        <dbReference type="Proteomes" id="UP000694865"/>
    </source>
</evidence>
<comment type="subcellular location">
    <subcellularLocation>
        <location evidence="1">Mitochondrion matrix</location>
    </subcellularLocation>
</comment>
<organism evidence="13 14">
    <name type="scientific">Saccoglossus kowalevskii</name>
    <name type="common">Acorn worm</name>
    <dbReference type="NCBI Taxonomy" id="10224"/>
    <lineage>
        <taxon>Eukaryota</taxon>
        <taxon>Metazoa</taxon>
        <taxon>Hemichordata</taxon>
        <taxon>Enteropneusta</taxon>
        <taxon>Harrimaniidae</taxon>
        <taxon>Saccoglossus</taxon>
    </lineage>
</organism>
<proteinExistence type="inferred from homology"/>
<keyword evidence="7" id="KW-0520">NAD</keyword>
<dbReference type="PANTHER" id="PTHR43561:SF3">
    <property type="entry name" value="HYDROXYACYL-COENZYME A DEHYDROGENASE, MITOCHONDRIAL"/>
    <property type="match status" value="1"/>
</dbReference>
<dbReference type="GeneID" id="102802639"/>
<sequence>MALATKVIIRSLSVRAAKTAAVNNVTVIGCGFMGSGIAQRCETFIQGVMSNISVSTNTIDAVTNADMIVEAIYENMSVKKKLFTELNNADIKKSAVFASNTSSLSVGEMASVTGFPEKIGGLHFFCPVPVMKIVELVTHNMISQRTVDILMEFCTKLGKEIVKCKDTPGFIVNRLMVPYMLEACRMAERGDASFKDIDTAMKLGAGYKIGPFELADYIGLEVMEYVINSFHDSYPSDPLFRKSDLVHKLVCDGKLGRKTGEGFYKYNK</sequence>
<accession>A0ABM0LUJ8</accession>
<dbReference type="SUPFAM" id="SSF48179">
    <property type="entry name" value="6-phosphogluconate dehydrogenase C-terminal domain-like"/>
    <property type="match status" value="1"/>
</dbReference>
<dbReference type="Pfam" id="PF00725">
    <property type="entry name" value="3HCDH"/>
    <property type="match status" value="1"/>
</dbReference>
<evidence type="ECO:0000259" key="12">
    <source>
        <dbReference type="Pfam" id="PF02737"/>
    </source>
</evidence>
<keyword evidence="8" id="KW-0443">Lipid metabolism</keyword>
<feature type="domain" description="3-hydroxyacyl-CoA dehydrogenase NAD binding" evidence="12">
    <location>
        <begin position="46"/>
        <end position="167"/>
    </location>
</feature>
<dbReference type="InterPro" id="IPR008927">
    <property type="entry name" value="6-PGluconate_DH-like_C_sf"/>
</dbReference>
<dbReference type="SUPFAM" id="SSF51735">
    <property type="entry name" value="NAD(P)-binding Rossmann-fold domains"/>
    <property type="match status" value="1"/>
</dbReference>
<dbReference type="PIRSF" id="PIRSF000105">
    <property type="entry name" value="HCDH"/>
    <property type="match status" value="1"/>
</dbReference>
<evidence type="ECO:0000313" key="14">
    <source>
        <dbReference type="RefSeq" id="XP_006811439.1"/>
    </source>
</evidence>
<keyword evidence="13" id="KW-1185">Reference proteome</keyword>
<reference evidence="14" key="1">
    <citation type="submission" date="2025-08" db="UniProtKB">
        <authorList>
            <consortium name="RefSeq"/>
        </authorList>
    </citation>
    <scope>IDENTIFICATION</scope>
    <source>
        <tissue evidence="14">Testes</tissue>
    </source>
</reference>
<evidence type="ECO:0000256" key="3">
    <source>
        <dbReference type="ARBA" id="ARBA00009463"/>
    </source>
</evidence>
<dbReference type="InterPro" id="IPR022694">
    <property type="entry name" value="3-OHacyl-CoA_DH"/>
</dbReference>
<dbReference type="PROSITE" id="PS51257">
    <property type="entry name" value="PROKAR_LIPOPROTEIN"/>
    <property type="match status" value="1"/>
</dbReference>
<evidence type="ECO:0000256" key="10">
    <source>
        <dbReference type="ARBA" id="ARBA00049556"/>
    </source>
</evidence>
<dbReference type="InterPro" id="IPR006180">
    <property type="entry name" value="3-OHacyl-CoA_DH_CS"/>
</dbReference>
<dbReference type="PROSITE" id="PS00067">
    <property type="entry name" value="3HCDH"/>
    <property type="match status" value="1"/>
</dbReference>